<evidence type="ECO:0000256" key="1">
    <source>
        <dbReference type="SAM" id="Phobius"/>
    </source>
</evidence>
<feature type="transmembrane region" description="Helical" evidence="1">
    <location>
        <begin position="383"/>
        <end position="403"/>
    </location>
</feature>
<dbReference type="Proteomes" id="UP000199163">
    <property type="component" value="Unassembled WGS sequence"/>
</dbReference>
<dbReference type="PANTHER" id="PTHR35342">
    <property type="entry name" value="TRICARBOXYLIC TRANSPORT PROTEIN"/>
    <property type="match status" value="1"/>
</dbReference>
<dbReference type="EMBL" id="FNDK01000002">
    <property type="protein sequence ID" value="SDH16913.1"/>
    <property type="molecule type" value="Genomic_DNA"/>
</dbReference>
<feature type="transmembrane region" description="Helical" evidence="1">
    <location>
        <begin position="110"/>
        <end position="133"/>
    </location>
</feature>
<dbReference type="RefSeq" id="WP_091271247.1">
    <property type="nucleotide sequence ID" value="NZ_FNDK01000002.1"/>
</dbReference>
<dbReference type="InterPro" id="IPR002823">
    <property type="entry name" value="DUF112_TM"/>
</dbReference>
<gene>
    <name evidence="3" type="ORF">SAMN05192534_10253</name>
</gene>
<keyword evidence="4" id="KW-1185">Reference proteome</keyword>
<feature type="transmembrane region" description="Helical" evidence="1">
    <location>
        <begin position="59"/>
        <end position="80"/>
    </location>
</feature>
<dbReference type="AlphaFoldDB" id="A0A1G8A7Q6"/>
<feature type="domain" description="DUF112" evidence="2">
    <location>
        <begin position="18"/>
        <end position="435"/>
    </location>
</feature>
<keyword evidence="1" id="KW-1133">Transmembrane helix</keyword>
<dbReference type="OrthoDB" id="9781349at2"/>
<name>A0A1G8A7Q6_9BACI</name>
<accession>A0A1G8A7Q6</accession>
<dbReference type="STRING" id="568899.SAMN05192534_10253"/>
<keyword evidence="1" id="KW-0472">Membrane</keyword>
<feature type="transmembrane region" description="Helical" evidence="1">
    <location>
        <begin position="145"/>
        <end position="161"/>
    </location>
</feature>
<feature type="transmembrane region" description="Helical" evidence="1">
    <location>
        <begin position="168"/>
        <end position="186"/>
    </location>
</feature>
<feature type="transmembrane region" description="Helical" evidence="1">
    <location>
        <begin position="351"/>
        <end position="371"/>
    </location>
</feature>
<organism evidence="3 4">
    <name type="scientific">Alteribacillus persepolensis</name>
    <dbReference type="NCBI Taxonomy" id="568899"/>
    <lineage>
        <taxon>Bacteria</taxon>
        <taxon>Bacillati</taxon>
        <taxon>Bacillota</taxon>
        <taxon>Bacilli</taxon>
        <taxon>Bacillales</taxon>
        <taxon>Bacillaceae</taxon>
        <taxon>Alteribacillus</taxon>
    </lineage>
</organism>
<evidence type="ECO:0000313" key="4">
    <source>
        <dbReference type="Proteomes" id="UP000199163"/>
    </source>
</evidence>
<feature type="transmembrane region" description="Helical" evidence="1">
    <location>
        <begin position="468"/>
        <end position="485"/>
    </location>
</feature>
<feature type="transmembrane region" description="Helical" evidence="1">
    <location>
        <begin position="20"/>
        <end position="47"/>
    </location>
</feature>
<reference evidence="3 4" key="1">
    <citation type="submission" date="2016-10" db="EMBL/GenBank/DDBJ databases">
        <authorList>
            <person name="de Groot N.N."/>
        </authorList>
    </citation>
    <scope>NUCLEOTIDE SEQUENCE [LARGE SCALE GENOMIC DNA]</scope>
    <source>
        <strain evidence="3 4">DSM 21632</strain>
    </source>
</reference>
<proteinExistence type="predicted"/>
<feature type="transmembrane region" description="Helical" evidence="1">
    <location>
        <begin position="319"/>
        <end position="339"/>
    </location>
</feature>
<feature type="transmembrane region" description="Helical" evidence="1">
    <location>
        <begin position="409"/>
        <end position="424"/>
    </location>
</feature>
<dbReference type="Pfam" id="PF01970">
    <property type="entry name" value="TctA"/>
    <property type="match status" value="1"/>
</dbReference>
<protein>
    <submittedName>
        <fullName evidence="3">Putative tricarboxylic transport membrane protein</fullName>
    </submittedName>
</protein>
<dbReference type="PANTHER" id="PTHR35342:SF5">
    <property type="entry name" value="TRICARBOXYLIC TRANSPORT PROTEIN"/>
    <property type="match status" value="1"/>
</dbReference>
<evidence type="ECO:0000313" key="3">
    <source>
        <dbReference type="EMBL" id="SDH16913.1"/>
    </source>
</evidence>
<sequence length="494" mass="52107">MAENILYGLTHIFTWQNMLFIFLGIFVGLFVGGLPGLSVTLAVALMIPFTFGLPPESAILLLLGVYCAGTYAGSVGAVLLRTPGTPASAATAVDGFALSQKGEAGKALNVSLIASVTGGLISGILLLFAAPQIAKFALNFGPPEYFALALFGLTIIASVSGKSFNKGLVMASLGVFIASIGLDPLAGSQRLTFGSSALLSGVNIIPALIGLFAIAEVFRQVEKGMKKISTPSKVDNEKIGWRFLRPYKRVIFKSSLIGSFIGSIPGTGGAIASFISYNEAKRTSKNPEQYGKGSLEGVAASEASNNGTTGATLIPMMTLGIPGDVVTAVLLSSLLIQGLQPGPELFEQHGGMVYTVMIGFIVVNICMYIVAKLSIRGFKRITLVPSSILFPIILVFCLVGSFAYDNSMTAVWIAVAFGFIGYILPKFGYPVVPMLIAIILGPLAETSLRQSLIMSEGSLVIFTERPVAVVFLLLAVLSVFVALYNHRKTRLSVH</sequence>
<evidence type="ECO:0000259" key="2">
    <source>
        <dbReference type="Pfam" id="PF01970"/>
    </source>
</evidence>
<feature type="transmembrane region" description="Helical" evidence="1">
    <location>
        <begin position="198"/>
        <end position="218"/>
    </location>
</feature>
<keyword evidence="1" id="KW-0812">Transmembrane</keyword>